<feature type="chain" id="PRO_5027017609" evidence="1">
    <location>
        <begin position="23"/>
        <end position="282"/>
    </location>
</feature>
<accession>A0A6J4IUN2</accession>
<dbReference type="SUPFAM" id="SSF53474">
    <property type="entry name" value="alpha/beta-Hydrolases"/>
    <property type="match status" value="1"/>
</dbReference>
<dbReference type="Pfam" id="PF12697">
    <property type="entry name" value="Abhydrolase_6"/>
    <property type="match status" value="1"/>
</dbReference>
<feature type="signal peptide" evidence="1">
    <location>
        <begin position="1"/>
        <end position="22"/>
    </location>
</feature>
<dbReference type="InterPro" id="IPR029058">
    <property type="entry name" value="AB_hydrolase_fold"/>
</dbReference>
<dbReference type="PANTHER" id="PTHR37017:SF11">
    <property type="entry name" value="ESTERASE_LIPASE_THIOESTERASE DOMAIN-CONTAINING PROTEIN"/>
    <property type="match status" value="1"/>
</dbReference>
<dbReference type="AlphaFoldDB" id="A0A6J4IUN2"/>
<sequence length="282" mass="29155">MTNSHITRLSLTSLIVAFLAGASPVQGQSSSASAEQPNAPKEADGSRPTVVLVHGAFADAASWNGVVELLQTEGVQVIAPANPLRGITIDSAYIASLLDQIPGPVLAVSHSYGGAVISNAAIDAENVVGLVYVAAFAPDEGETLGGIEQDSRDSVLNTALVEFRYPTGQGAETAVEFAIDPAKLHDAFAADLPAERAAVMAATQRPVAELAFSEVSGAPPWKNLPSWAVIPNGDKAAGTDVLRTMAERAGATITEVEGSHVIMISQPQIVVDVILTALEEVE</sequence>
<dbReference type="Gene3D" id="3.40.50.1820">
    <property type="entry name" value="alpha/beta hydrolase"/>
    <property type="match status" value="1"/>
</dbReference>
<evidence type="ECO:0000313" key="3">
    <source>
        <dbReference type="EMBL" id="CAA9259283.1"/>
    </source>
</evidence>
<keyword evidence="1" id="KW-0732">Signal</keyword>
<organism evidence="3">
    <name type="scientific">uncultured Chloroflexia bacterium</name>
    <dbReference type="NCBI Taxonomy" id="1672391"/>
    <lineage>
        <taxon>Bacteria</taxon>
        <taxon>Bacillati</taxon>
        <taxon>Chloroflexota</taxon>
        <taxon>Chloroflexia</taxon>
        <taxon>environmental samples</taxon>
    </lineage>
</organism>
<name>A0A6J4IUN2_9CHLR</name>
<evidence type="ECO:0000259" key="2">
    <source>
        <dbReference type="Pfam" id="PF12697"/>
    </source>
</evidence>
<protein>
    <submittedName>
        <fullName evidence="3">Probable signal peptide protein</fullName>
    </submittedName>
</protein>
<dbReference type="InterPro" id="IPR000073">
    <property type="entry name" value="AB_hydrolase_1"/>
</dbReference>
<dbReference type="InterPro" id="IPR052897">
    <property type="entry name" value="Sec-Metab_Biosynth_Hydrolase"/>
</dbReference>
<feature type="domain" description="AB hydrolase-1" evidence="2">
    <location>
        <begin position="50"/>
        <end position="272"/>
    </location>
</feature>
<dbReference type="EMBL" id="CADCTR010000716">
    <property type="protein sequence ID" value="CAA9259283.1"/>
    <property type="molecule type" value="Genomic_DNA"/>
</dbReference>
<evidence type="ECO:0000256" key="1">
    <source>
        <dbReference type="SAM" id="SignalP"/>
    </source>
</evidence>
<gene>
    <name evidence="3" type="ORF">AVDCRST_MAG93-2113</name>
</gene>
<reference evidence="3" key="1">
    <citation type="submission" date="2020-02" db="EMBL/GenBank/DDBJ databases">
        <authorList>
            <person name="Meier V. D."/>
        </authorList>
    </citation>
    <scope>NUCLEOTIDE SEQUENCE</scope>
    <source>
        <strain evidence="3">AVDCRST_MAG93</strain>
    </source>
</reference>
<dbReference type="PANTHER" id="PTHR37017">
    <property type="entry name" value="AB HYDROLASE-1 DOMAIN-CONTAINING PROTEIN-RELATED"/>
    <property type="match status" value="1"/>
</dbReference>
<proteinExistence type="predicted"/>